<dbReference type="GO" id="GO:0005524">
    <property type="term" value="F:ATP binding"/>
    <property type="evidence" value="ECO:0007669"/>
    <property type="project" value="UniProtKB-KW"/>
</dbReference>
<organism evidence="10 11">
    <name type="scientific">Ruminococcus flavefaciens</name>
    <dbReference type="NCBI Taxonomy" id="1265"/>
    <lineage>
        <taxon>Bacteria</taxon>
        <taxon>Bacillati</taxon>
        <taxon>Bacillota</taxon>
        <taxon>Clostridia</taxon>
        <taxon>Eubacteriales</taxon>
        <taxon>Oscillospiraceae</taxon>
        <taxon>Ruminococcus</taxon>
    </lineage>
</organism>
<evidence type="ECO:0000313" key="11">
    <source>
        <dbReference type="Proteomes" id="UP000245720"/>
    </source>
</evidence>
<dbReference type="Pfam" id="PF00005">
    <property type="entry name" value="ABC_tran"/>
    <property type="match status" value="1"/>
</dbReference>
<evidence type="ECO:0000259" key="9">
    <source>
        <dbReference type="PROSITE" id="PS50893"/>
    </source>
</evidence>
<dbReference type="GO" id="GO:0016887">
    <property type="term" value="F:ATP hydrolysis activity"/>
    <property type="evidence" value="ECO:0007669"/>
    <property type="project" value="InterPro"/>
</dbReference>
<evidence type="ECO:0000256" key="8">
    <source>
        <dbReference type="ARBA" id="ARBA00023136"/>
    </source>
</evidence>
<comment type="subcellular location">
    <subcellularLocation>
        <location evidence="1">Cell membrane</location>
        <topology evidence="1">Peripheral membrane protein</topology>
    </subcellularLocation>
</comment>
<evidence type="ECO:0000256" key="2">
    <source>
        <dbReference type="ARBA" id="ARBA00005417"/>
    </source>
</evidence>
<evidence type="ECO:0000256" key="5">
    <source>
        <dbReference type="ARBA" id="ARBA00022741"/>
    </source>
</evidence>
<dbReference type="GO" id="GO:0043190">
    <property type="term" value="C:ATP-binding cassette (ABC) transporter complex"/>
    <property type="evidence" value="ECO:0007669"/>
    <property type="project" value="TreeGrafter"/>
</dbReference>
<evidence type="ECO:0000313" key="10">
    <source>
        <dbReference type="EMBL" id="PWJ13489.1"/>
    </source>
</evidence>
<keyword evidence="8" id="KW-0472">Membrane</keyword>
<dbReference type="FunFam" id="3.40.50.300:FF:000224">
    <property type="entry name" value="Energy-coupling factor transporter ATP-binding protein EcfA"/>
    <property type="match status" value="1"/>
</dbReference>
<accession>A0A315Y3Q3</accession>
<comment type="similarity">
    <text evidence="2">Belongs to the ABC transporter superfamily.</text>
</comment>
<keyword evidence="6 10" id="KW-0067">ATP-binding</keyword>
<evidence type="ECO:0000256" key="3">
    <source>
        <dbReference type="ARBA" id="ARBA00022448"/>
    </source>
</evidence>
<keyword evidence="5" id="KW-0547">Nucleotide-binding</keyword>
<evidence type="ECO:0000256" key="4">
    <source>
        <dbReference type="ARBA" id="ARBA00022475"/>
    </source>
</evidence>
<dbReference type="InterPro" id="IPR015856">
    <property type="entry name" value="ABC_transpr_CbiO/EcfA_su"/>
</dbReference>
<dbReference type="InterPro" id="IPR027417">
    <property type="entry name" value="P-loop_NTPase"/>
</dbReference>
<dbReference type="Proteomes" id="UP000245720">
    <property type="component" value="Unassembled WGS sequence"/>
</dbReference>
<dbReference type="PANTHER" id="PTHR43553:SF24">
    <property type="entry name" value="ENERGY-COUPLING FACTOR TRANSPORTER ATP-BINDING PROTEIN ECFA1"/>
    <property type="match status" value="1"/>
</dbReference>
<dbReference type="OrthoDB" id="9784332at2"/>
<dbReference type="PANTHER" id="PTHR43553">
    <property type="entry name" value="HEAVY METAL TRANSPORTER"/>
    <property type="match status" value="1"/>
</dbReference>
<keyword evidence="3" id="KW-0813">Transport</keyword>
<dbReference type="InterPro" id="IPR030947">
    <property type="entry name" value="EcfA_1"/>
</dbReference>
<reference evidence="10 11" key="1">
    <citation type="submission" date="2018-05" db="EMBL/GenBank/DDBJ databases">
        <title>The Hungate 1000. A catalogue of reference genomes from the rumen microbiome.</title>
        <authorList>
            <person name="Kelly W."/>
        </authorList>
    </citation>
    <scope>NUCLEOTIDE SEQUENCE [LARGE SCALE GENOMIC DNA]</scope>
    <source>
        <strain evidence="10 11">SAb67</strain>
    </source>
</reference>
<dbReference type="NCBIfam" id="TIGR04520">
    <property type="entry name" value="ECF_ATPase_1"/>
    <property type="match status" value="1"/>
</dbReference>
<dbReference type="NCBIfam" id="NF010167">
    <property type="entry name" value="PRK13648.1"/>
    <property type="match status" value="1"/>
</dbReference>
<dbReference type="Gene3D" id="3.40.50.300">
    <property type="entry name" value="P-loop containing nucleotide triphosphate hydrolases"/>
    <property type="match status" value="1"/>
</dbReference>
<dbReference type="PROSITE" id="PS50893">
    <property type="entry name" value="ABC_TRANSPORTER_2"/>
    <property type="match status" value="1"/>
</dbReference>
<gene>
    <name evidence="10" type="ORF">IE37_01294</name>
</gene>
<feature type="domain" description="ABC transporter" evidence="9">
    <location>
        <begin position="5"/>
        <end position="245"/>
    </location>
</feature>
<dbReference type="InterPro" id="IPR017871">
    <property type="entry name" value="ABC_transporter-like_CS"/>
</dbReference>
<dbReference type="InterPro" id="IPR003593">
    <property type="entry name" value="AAA+_ATPase"/>
</dbReference>
<dbReference type="SMART" id="SM00382">
    <property type="entry name" value="AAA"/>
    <property type="match status" value="1"/>
</dbReference>
<sequence length="283" mass="31392">MDNIIEIKGLHFSYETDDEEKKPVEVLKGIDLDIKQGEFVAVLGHNGCGKSTLAKHLNAILLPTEGTVTVDGIDTKDGERLFDLRQCAGMVFQNPDNQIVSSIVEEDVAFALENLGVPYEEMRRRVDDSLKAVGMYEYRLHSPSQLSGGQKQRVAIAGIIAMEPKCIILDEPTAMLDPQGRKEVLATIHRMNREKGITIVLITHYMDEAADCDRVVVMDKGEIVLDDVPEKVFSQVEKLKAIGLDVPQVTELAWELRKAGCDISPEIITEEECAAAIEKLFAE</sequence>
<comment type="caution">
    <text evidence="10">The sequence shown here is derived from an EMBL/GenBank/DDBJ whole genome shotgun (WGS) entry which is preliminary data.</text>
</comment>
<dbReference type="InterPro" id="IPR003439">
    <property type="entry name" value="ABC_transporter-like_ATP-bd"/>
</dbReference>
<dbReference type="EMBL" id="QGDI01000004">
    <property type="protein sequence ID" value="PWJ13489.1"/>
    <property type="molecule type" value="Genomic_DNA"/>
</dbReference>
<dbReference type="InterPro" id="IPR050095">
    <property type="entry name" value="ECF_ABC_transporter_ATP-bd"/>
</dbReference>
<dbReference type="CDD" id="cd03225">
    <property type="entry name" value="ABC_cobalt_CbiO_domain1"/>
    <property type="match status" value="1"/>
</dbReference>
<protein>
    <submittedName>
        <fullName evidence="10">Energy-coupling factor transport system ATP-binding protein</fullName>
    </submittedName>
</protein>
<dbReference type="STRING" id="1265.SAMN02910280_1633"/>
<keyword evidence="7" id="KW-1278">Translocase</keyword>
<dbReference type="RefSeq" id="WP_109726113.1">
    <property type="nucleotide sequence ID" value="NZ_QGDI01000004.1"/>
</dbReference>
<evidence type="ECO:0000256" key="7">
    <source>
        <dbReference type="ARBA" id="ARBA00022967"/>
    </source>
</evidence>
<keyword evidence="4" id="KW-1003">Cell membrane</keyword>
<proteinExistence type="inferred from homology"/>
<evidence type="ECO:0000256" key="6">
    <source>
        <dbReference type="ARBA" id="ARBA00022840"/>
    </source>
</evidence>
<dbReference type="SUPFAM" id="SSF52540">
    <property type="entry name" value="P-loop containing nucleoside triphosphate hydrolases"/>
    <property type="match status" value="1"/>
</dbReference>
<name>A0A315Y3Q3_RUMFL</name>
<dbReference type="AlphaFoldDB" id="A0A315Y3Q3"/>
<dbReference type="GO" id="GO:0042626">
    <property type="term" value="F:ATPase-coupled transmembrane transporter activity"/>
    <property type="evidence" value="ECO:0007669"/>
    <property type="project" value="TreeGrafter"/>
</dbReference>
<evidence type="ECO:0000256" key="1">
    <source>
        <dbReference type="ARBA" id="ARBA00004202"/>
    </source>
</evidence>
<dbReference type="PROSITE" id="PS00211">
    <property type="entry name" value="ABC_TRANSPORTER_1"/>
    <property type="match status" value="1"/>
</dbReference>